<organism evidence="2 3">
    <name type="scientific">Nocardia ignorata</name>
    <dbReference type="NCBI Taxonomy" id="145285"/>
    <lineage>
        <taxon>Bacteria</taxon>
        <taxon>Bacillati</taxon>
        <taxon>Actinomycetota</taxon>
        <taxon>Actinomycetes</taxon>
        <taxon>Mycobacteriales</taxon>
        <taxon>Nocardiaceae</taxon>
        <taxon>Nocardia</taxon>
    </lineage>
</organism>
<dbReference type="PANTHER" id="PTHR43798">
    <property type="entry name" value="MONOACYLGLYCEROL LIPASE"/>
    <property type="match status" value="1"/>
</dbReference>
<dbReference type="EMBL" id="SNXK01000001">
    <property type="protein sequence ID" value="TDP41450.1"/>
    <property type="molecule type" value="Genomic_DNA"/>
</dbReference>
<feature type="domain" description="AB hydrolase-1" evidence="1">
    <location>
        <begin position="26"/>
        <end position="260"/>
    </location>
</feature>
<evidence type="ECO:0000313" key="3">
    <source>
        <dbReference type="Proteomes" id="UP000295087"/>
    </source>
</evidence>
<keyword evidence="3" id="KW-1185">Reference proteome</keyword>
<dbReference type="PANTHER" id="PTHR43798:SF33">
    <property type="entry name" value="HYDROLASE, PUTATIVE (AFU_ORTHOLOGUE AFUA_2G14860)-RELATED"/>
    <property type="match status" value="1"/>
</dbReference>
<sequence>MRVSVETRFGTVTVHLSGCDPGGRTALLLLHANPGDHRDFAAVLPALGEQWPVAALDWPGFGDSTVSDPAALRTPVLPMIASRVLEVLQAEHGFGSVVVLGNSVGGYAAARLAEREPEHVRAAVLVQPAGFVPHGLAVRAMSRFMSAHAVAARTVGPAARLYLGPPGRGAVRPVLERARRVRDDPQRLTVYRRLWATIAAPDLDLAANGPLPIQAPVQVVWGRNDPINPWVLNRRGLAAALPHAEVAVLPTRHEPFCEAPQLFLDTVTPFLRAHSEVNR</sequence>
<dbReference type="InterPro" id="IPR050266">
    <property type="entry name" value="AB_hydrolase_sf"/>
</dbReference>
<dbReference type="Pfam" id="PF00561">
    <property type="entry name" value="Abhydrolase_1"/>
    <property type="match status" value="1"/>
</dbReference>
<dbReference type="InterPro" id="IPR000073">
    <property type="entry name" value="AB_hydrolase_1"/>
</dbReference>
<protein>
    <submittedName>
        <fullName evidence="2">Pimeloyl-ACP methyl ester carboxylesterase</fullName>
    </submittedName>
</protein>
<dbReference type="GO" id="GO:0016020">
    <property type="term" value="C:membrane"/>
    <property type="evidence" value="ECO:0007669"/>
    <property type="project" value="TreeGrafter"/>
</dbReference>
<reference evidence="2 3" key="1">
    <citation type="submission" date="2019-03" db="EMBL/GenBank/DDBJ databases">
        <title>Genomic Encyclopedia of Type Strains, Phase IV (KMG-IV): sequencing the most valuable type-strain genomes for metagenomic binning, comparative biology and taxonomic classification.</title>
        <authorList>
            <person name="Goeker M."/>
        </authorList>
    </citation>
    <scope>NUCLEOTIDE SEQUENCE [LARGE SCALE GENOMIC DNA]</scope>
    <source>
        <strain evidence="2 3">DSM 44496</strain>
    </source>
</reference>
<dbReference type="RefSeq" id="WP_166655712.1">
    <property type="nucleotide sequence ID" value="NZ_SNXK01000001.1"/>
</dbReference>
<evidence type="ECO:0000259" key="1">
    <source>
        <dbReference type="Pfam" id="PF00561"/>
    </source>
</evidence>
<dbReference type="AlphaFoldDB" id="A0A4R6PTQ9"/>
<dbReference type="PRINTS" id="PR00111">
    <property type="entry name" value="ABHYDROLASE"/>
</dbReference>
<dbReference type="InterPro" id="IPR029058">
    <property type="entry name" value="AB_hydrolase_fold"/>
</dbReference>
<proteinExistence type="predicted"/>
<accession>A0A4R6PTQ9</accession>
<dbReference type="Proteomes" id="UP000295087">
    <property type="component" value="Unassembled WGS sequence"/>
</dbReference>
<dbReference type="GO" id="GO:0003824">
    <property type="term" value="F:catalytic activity"/>
    <property type="evidence" value="ECO:0007669"/>
    <property type="project" value="UniProtKB-ARBA"/>
</dbReference>
<dbReference type="Gene3D" id="3.40.50.1820">
    <property type="entry name" value="alpha/beta hydrolase"/>
    <property type="match status" value="1"/>
</dbReference>
<evidence type="ECO:0000313" key="2">
    <source>
        <dbReference type="EMBL" id="TDP41450.1"/>
    </source>
</evidence>
<gene>
    <name evidence="2" type="ORF">DFR75_101549</name>
</gene>
<dbReference type="SUPFAM" id="SSF53474">
    <property type="entry name" value="alpha/beta-Hydrolases"/>
    <property type="match status" value="1"/>
</dbReference>
<comment type="caution">
    <text evidence="2">The sequence shown here is derived from an EMBL/GenBank/DDBJ whole genome shotgun (WGS) entry which is preliminary data.</text>
</comment>
<name>A0A4R6PTQ9_NOCIG</name>